<accession>A0ACB9W6I9</accession>
<dbReference type="Proteomes" id="UP001057452">
    <property type="component" value="Chromosome 18"/>
</dbReference>
<reference evidence="1" key="1">
    <citation type="submission" date="2022-05" db="EMBL/GenBank/DDBJ databases">
        <title>Chromosome-level genome of Chaenocephalus aceratus.</title>
        <authorList>
            <person name="Park H."/>
        </authorList>
    </citation>
    <scope>NUCLEOTIDE SEQUENCE</scope>
    <source>
        <strain evidence="1">KU_202001</strain>
    </source>
</reference>
<protein>
    <submittedName>
        <fullName evidence="1">Uncharacterized protein</fullName>
    </submittedName>
</protein>
<keyword evidence="2" id="KW-1185">Reference proteome</keyword>
<dbReference type="EMBL" id="CM043802">
    <property type="protein sequence ID" value="KAI4808461.1"/>
    <property type="molecule type" value="Genomic_DNA"/>
</dbReference>
<evidence type="ECO:0000313" key="2">
    <source>
        <dbReference type="Proteomes" id="UP001057452"/>
    </source>
</evidence>
<comment type="caution">
    <text evidence="1">The sequence shown here is derived from an EMBL/GenBank/DDBJ whole genome shotgun (WGS) entry which is preliminary data.</text>
</comment>
<evidence type="ECO:0000313" key="1">
    <source>
        <dbReference type="EMBL" id="KAI4808461.1"/>
    </source>
</evidence>
<name>A0ACB9W6I9_CHAAC</name>
<gene>
    <name evidence="1" type="ORF">KUCAC02_000520</name>
</gene>
<sequence>MQPRGSEALLHVVRRWTKVAYLYLLKSTGSIGSHSSDKLAVDWLTLRCRGSLEMCTKVKINLLPRGEDSSDPCPGSRGGPHRAHAAALPSSLSGQGQGQEDNRGVSGEQYDPIFDVTSSLLSCL</sequence>
<organism evidence="1 2">
    <name type="scientific">Chaenocephalus aceratus</name>
    <name type="common">Blackfin icefish</name>
    <name type="synonym">Chaenichthys aceratus</name>
    <dbReference type="NCBI Taxonomy" id="36190"/>
    <lineage>
        <taxon>Eukaryota</taxon>
        <taxon>Metazoa</taxon>
        <taxon>Chordata</taxon>
        <taxon>Craniata</taxon>
        <taxon>Vertebrata</taxon>
        <taxon>Euteleostomi</taxon>
        <taxon>Actinopterygii</taxon>
        <taxon>Neopterygii</taxon>
        <taxon>Teleostei</taxon>
        <taxon>Neoteleostei</taxon>
        <taxon>Acanthomorphata</taxon>
        <taxon>Eupercaria</taxon>
        <taxon>Perciformes</taxon>
        <taxon>Notothenioidei</taxon>
        <taxon>Channichthyidae</taxon>
        <taxon>Chaenocephalus</taxon>
    </lineage>
</organism>
<proteinExistence type="predicted"/>